<dbReference type="GeneTree" id="ENSGT00940000154739"/>
<proteinExistence type="predicted"/>
<dbReference type="InterPro" id="IPR042779">
    <property type="entry name" value="MISP/MISP3-like"/>
</dbReference>
<dbReference type="GO" id="GO:0031616">
    <property type="term" value="C:spindle pole centrosome"/>
    <property type="evidence" value="ECO:0000266"/>
    <property type="project" value="RGD"/>
</dbReference>
<feature type="compositionally biased region" description="Basic and acidic residues" evidence="2">
    <location>
        <begin position="437"/>
        <end position="446"/>
    </location>
</feature>
<evidence type="ECO:0000313" key="5">
    <source>
        <dbReference type="Proteomes" id="UP000002494"/>
    </source>
</evidence>
<feature type="region of interest" description="Disordered" evidence="2">
    <location>
        <begin position="236"/>
        <end position="264"/>
    </location>
</feature>
<dbReference type="GO" id="GO:1905721">
    <property type="term" value="C:mitotic spindle astral microtubule end"/>
    <property type="evidence" value="ECO:0000266"/>
    <property type="project" value="RGD"/>
</dbReference>
<feature type="compositionally biased region" description="Basic and acidic residues" evidence="2">
    <location>
        <begin position="243"/>
        <end position="264"/>
    </location>
</feature>
<evidence type="ECO:0000313" key="4">
    <source>
        <dbReference type="Ensembl" id="ENSRNOP00000084852.2"/>
    </source>
</evidence>
<gene>
    <name evidence="4 6" type="primary">Misp</name>
</gene>
<feature type="region of interest" description="Disordered" evidence="2">
    <location>
        <begin position="593"/>
        <end position="622"/>
    </location>
</feature>
<dbReference type="PANTHER" id="PTHR18839:SF3">
    <property type="entry name" value="MITOTIC INTERACTOR AND SUBSTRATE OF PLK1"/>
    <property type="match status" value="1"/>
</dbReference>
<dbReference type="GO" id="GO:0005886">
    <property type="term" value="C:plasma membrane"/>
    <property type="evidence" value="ECO:0000266"/>
    <property type="project" value="RGD"/>
</dbReference>
<feature type="compositionally biased region" description="Polar residues" evidence="2">
    <location>
        <begin position="350"/>
        <end position="369"/>
    </location>
</feature>
<dbReference type="Pfam" id="PF15304">
    <property type="entry name" value="AKAP2_C"/>
    <property type="match status" value="1"/>
</dbReference>
<evidence type="ECO:0000256" key="1">
    <source>
        <dbReference type="ARBA" id="ARBA00023054"/>
    </source>
</evidence>
<dbReference type="OrthoDB" id="9449914at2759"/>
<feature type="region of interest" description="Disordered" evidence="2">
    <location>
        <begin position="417"/>
        <end position="467"/>
    </location>
</feature>
<dbReference type="GO" id="GO:0051660">
    <property type="term" value="P:establishment of centrosome localization"/>
    <property type="evidence" value="ECO:0000266"/>
    <property type="project" value="RGD"/>
</dbReference>
<dbReference type="Ensembl" id="ENSRNOT00000109453.2">
    <property type="protein sequence ID" value="ENSRNOP00000084852.2"/>
    <property type="gene ID" value="ENSRNOG00000010423.7"/>
</dbReference>
<feature type="region of interest" description="Disordered" evidence="2">
    <location>
        <begin position="189"/>
        <end position="215"/>
    </location>
</feature>
<dbReference type="AlphaFoldDB" id="A0A8I6GB45"/>
<dbReference type="RGD" id="1595680">
    <property type="gene designation" value="Misp"/>
</dbReference>
<dbReference type="GO" id="GO:0005884">
    <property type="term" value="C:actin filament"/>
    <property type="evidence" value="ECO:0000266"/>
    <property type="project" value="RGD"/>
</dbReference>
<reference evidence="4" key="1">
    <citation type="submission" date="2024-01" db="EMBL/GenBank/DDBJ databases">
        <title>GRCr8: a new rat reference genome assembly contstructed from accurate long reads and long range scaffolding.</title>
        <authorList>
            <person name="Doris P.A."/>
            <person name="Kalbfleisch T."/>
            <person name="Li K."/>
            <person name="Howe K."/>
            <person name="Wood J."/>
        </authorList>
    </citation>
    <scope>NUCLEOTIDE SEQUENCE [LARGE SCALE GENOMIC DNA]</scope>
    <source>
        <strain evidence="4">Brown Norway</strain>
    </source>
</reference>
<dbReference type="GO" id="GO:0005925">
    <property type="term" value="C:focal adhesion"/>
    <property type="evidence" value="ECO:0000266"/>
    <property type="project" value="RGD"/>
</dbReference>
<feature type="region of interest" description="Disordered" evidence="2">
    <location>
        <begin position="283"/>
        <end position="398"/>
    </location>
</feature>
<feature type="compositionally biased region" description="Basic and acidic residues" evidence="2">
    <location>
        <begin position="327"/>
        <end position="341"/>
    </location>
</feature>
<dbReference type="GO" id="GO:1904776">
    <property type="term" value="P:regulation of protein localization to cell cortex"/>
    <property type="evidence" value="ECO:0000266"/>
    <property type="project" value="RGD"/>
</dbReference>
<dbReference type="AGR" id="RGD:1595680"/>
<feature type="compositionally biased region" description="Basic and acidic residues" evidence="2">
    <location>
        <begin position="550"/>
        <end position="559"/>
    </location>
</feature>
<dbReference type="GO" id="GO:0090307">
    <property type="term" value="P:mitotic spindle assembly"/>
    <property type="evidence" value="ECO:0000266"/>
    <property type="project" value="RGD"/>
</dbReference>
<keyword evidence="1" id="KW-0175">Coiled coil</keyword>
<accession>A0A8I6GB45</accession>
<dbReference type="FunCoup" id="A0A8I6GB45">
    <property type="interactions" value="39"/>
</dbReference>
<feature type="region of interest" description="Disordered" evidence="2">
    <location>
        <begin position="546"/>
        <end position="567"/>
    </location>
</feature>
<dbReference type="Proteomes" id="UP000002494">
    <property type="component" value="Chromosome 7"/>
</dbReference>
<dbReference type="GO" id="GO:0051015">
    <property type="term" value="F:actin filament binding"/>
    <property type="evidence" value="ECO:0000266"/>
    <property type="project" value="RGD"/>
</dbReference>
<reference evidence="4" key="2">
    <citation type="submission" date="2025-08" db="UniProtKB">
        <authorList>
            <consortium name="Ensembl"/>
        </authorList>
    </citation>
    <scope>IDENTIFICATION</scope>
    <source>
        <strain evidence="4">Brown Norway</strain>
    </source>
</reference>
<dbReference type="InterPro" id="IPR029304">
    <property type="entry name" value="AKAP2_C"/>
</dbReference>
<reference evidence="4" key="3">
    <citation type="submission" date="2025-09" db="UniProtKB">
        <authorList>
            <consortium name="Ensembl"/>
        </authorList>
    </citation>
    <scope>IDENTIFICATION</scope>
    <source>
        <strain evidence="4">Brown Norway</strain>
    </source>
</reference>
<evidence type="ECO:0000259" key="3">
    <source>
        <dbReference type="Pfam" id="PF15304"/>
    </source>
</evidence>
<protein>
    <submittedName>
        <fullName evidence="4">Mitotic spindle positioning</fullName>
    </submittedName>
</protein>
<dbReference type="GO" id="GO:0016477">
    <property type="term" value="P:cell migration"/>
    <property type="evidence" value="ECO:0000266"/>
    <property type="project" value="RGD"/>
</dbReference>
<organism evidence="4 5">
    <name type="scientific">Rattus norvegicus</name>
    <name type="common">Rat</name>
    <dbReference type="NCBI Taxonomy" id="10116"/>
    <lineage>
        <taxon>Eukaryota</taxon>
        <taxon>Metazoa</taxon>
        <taxon>Chordata</taxon>
        <taxon>Craniata</taxon>
        <taxon>Vertebrata</taxon>
        <taxon>Euteleostomi</taxon>
        <taxon>Mammalia</taxon>
        <taxon>Eutheria</taxon>
        <taxon>Euarchontoglires</taxon>
        <taxon>Glires</taxon>
        <taxon>Rodentia</taxon>
        <taxon>Myomorpha</taxon>
        <taxon>Muroidea</taxon>
        <taxon>Muridae</taxon>
        <taxon>Murinae</taxon>
        <taxon>Rattus</taxon>
    </lineage>
</organism>
<name>A0A8I6GB45_RAT</name>
<dbReference type="GO" id="GO:0000132">
    <property type="term" value="P:establishment of mitotic spindle orientation"/>
    <property type="evidence" value="ECO:0000266"/>
    <property type="project" value="RGD"/>
</dbReference>
<evidence type="ECO:0000313" key="6">
    <source>
        <dbReference type="RGD" id="1595680"/>
    </source>
</evidence>
<sequence length="685" mass="76578">MDRVTRYPIFSKPHSARVTGLALDEDTSYTVELVGVGPEAGWSQGDLQTWSAEDQTKPDVKRVSVSSTRRAFLGQQSPRSLYWEDEDEETKAYRVDAGSNAFCRQPRDLEAERWAVIQSQAVRKGGTVATLQASSDHRDPRIASHPRSSFTEEILVDTEQIDFLAARQQFLSLEKANTNPVTWSPTARETFARTPPGVDQTPKASTGPHVANGYTTSVTSPMKEMTLEKTFHFHTSPAGSIRTTDDPGHQTRAESPETPKETPIEREIRLAQEREAELREQRGLGRAAGHQELIQIPSRPLLNKMSLTETPPRRDRGRPSLYVQRDMVQETQREEDHRREGLQVGRASTPDWTSQDPQPGFQRSLSSDCILSPDARAADPAPEARKVNRIPPDAYQPYLGPGTPKLEFSAFGVYSKPSGVHSTEDTKATAFRNTTESPRHVSESSRRSLSSKQEWSKPPGKPANGGVVKLENFHLRPLRFKVPDVPQEAETPQTWGWEVAGGPVLRLQKSQSSDLLEREVESVLRREREVAEERRNAFFPEVFSPVLDQEESHEQDSRSSSRASGITGSYSVSESPLFTPIHLHSGLVWKVEAPEDSSPPGQKTRKESWYAGINPSDGVNSEQITGPTRIRMVCAFEIQAPPKDLCFVACTRLWRTYLHLRPPGLEGRILAPGVKVQEGDSWVYL</sequence>
<feature type="domain" description="A-kinase anchor protein 2 C-terminal" evidence="3">
    <location>
        <begin position="296"/>
        <end position="625"/>
    </location>
</feature>
<dbReference type="OMA" id="QASHRHD"/>
<keyword evidence="5" id="KW-1185">Reference proteome</keyword>
<evidence type="ECO:0000256" key="2">
    <source>
        <dbReference type="SAM" id="MobiDB-lite"/>
    </source>
</evidence>
<dbReference type="GO" id="GO:0030864">
    <property type="term" value="C:cortical actin cytoskeleton"/>
    <property type="evidence" value="ECO:0000266"/>
    <property type="project" value="RGD"/>
</dbReference>
<dbReference type="PANTHER" id="PTHR18839">
    <property type="entry name" value="MITOTIC INTERACTOR AND SUBSTRATE OF PLK1 MISP FAMILY MEMBER"/>
    <property type="match status" value="1"/>
</dbReference>